<evidence type="ECO:0000259" key="5">
    <source>
        <dbReference type="Pfam" id="PF00754"/>
    </source>
</evidence>
<organism evidence="7 8">
    <name type="scientific">Actinoallomurus bryophytorum</name>
    <dbReference type="NCBI Taxonomy" id="1490222"/>
    <lineage>
        <taxon>Bacteria</taxon>
        <taxon>Bacillati</taxon>
        <taxon>Actinomycetota</taxon>
        <taxon>Actinomycetes</taxon>
        <taxon>Streptosporangiales</taxon>
        <taxon>Thermomonosporaceae</taxon>
        <taxon>Actinoallomurus</taxon>
    </lineage>
</organism>
<evidence type="ECO:0000256" key="4">
    <source>
        <dbReference type="SAM" id="MobiDB-lite"/>
    </source>
</evidence>
<evidence type="ECO:0000313" key="8">
    <source>
        <dbReference type="Proteomes" id="UP000316096"/>
    </source>
</evidence>
<dbReference type="Proteomes" id="UP000316096">
    <property type="component" value="Unassembled WGS sequence"/>
</dbReference>
<evidence type="ECO:0000259" key="6">
    <source>
        <dbReference type="Pfam" id="PF18565"/>
    </source>
</evidence>
<evidence type="ECO:0000256" key="3">
    <source>
        <dbReference type="ARBA" id="ARBA00023295"/>
    </source>
</evidence>
<dbReference type="SUPFAM" id="SSF49785">
    <property type="entry name" value="Galactose-binding domain-like"/>
    <property type="match status" value="1"/>
</dbReference>
<dbReference type="Gene3D" id="2.60.120.260">
    <property type="entry name" value="Galactose-binding domain-like"/>
    <property type="match status" value="1"/>
</dbReference>
<feature type="non-terminal residue" evidence="7">
    <location>
        <position position="1"/>
    </location>
</feature>
<feature type="region of interest" description="Disordered" evidence="4">
    <location>
        <begin position="60"/>
        <end position="91"/>
    </location>
</feature>
<dbReference type="GO" id="GO:0016798">
    <property type="term" value="F:hydrolase activity, acting on glycosyl bonds"/>
    <property type="evidence" value="ECO:0007669"/>
    <property type="project" value="UniProtKB-KW"/>
</dbReference>
<sequence length="229" mass="23577">LVAGLDNGREESAENYKASSREAWAGKALAIVRSGRAPGPITVTVTSPGLRPATTVIHATGGTKGAGTAGPAPVTTAPAAPEPVSADASYSGAPGTVPAAMLDGDTTSGGWSNFYDKAPTALLPAFSLAHAREWVSVSWPSPRQAGTLQPYFTIGAGRALPAGIEVSYLRDGHYVPVRHLNVAWAAGSNQPTTITFDPVRTTGVRLDMTSRAPGTPDGFLQIAELRFGD</sequence>
<dbReference type="EMBL" id="VFOZ01000003">
    <property type="protein sequence ID" value="TQL87791.1"/>
    <property type="molecule type" value="Genomic_DNA"/>
</dbReference>
<protein>
    <submittedName>
        <fullName evidence="7">F5/8 type C domain-containing protein</fullName>
    </submittedName>
</protein>
<feature type="domain" description="F5/8 type C" evidence="5">
    <location>
        <begin position="86"/>
        <end position="224"/>
    </location>
</feature>
<dbReference type="AlphaFoldDB" id="A0A543BSH5"/>
<dbReference type="Pfam" id="PF00754">
    <property type="entry name" value="F5_F8_type_C"/>
    <property type="match status" value="1"/>
</dbReference>
<reference evidence="7 8" key="1">
    <citation type="submission" date="2019-06" db="EMBL/GenBank/DDBJ databases">
        <title>Sequencing the genomes of 1000 actinobacteria strains.</title>
        <authorList>
            <person name="Klenk H.-P."/>
        </authorList>
    </citation>
    <scope>NUCLEOTIDE SEQUENCE [LARGE SCALE GENOMIC DNA]</scope>
    <source>
        <strain evidence="7 8">DSM 102200</strain>
    </source>
</reference>
<gene>
    <name evidence="7" type="ORF">FB559_8400</name>
</gene>
<feature type="domain" description="Glycoside hydrolase family 2" evidence="6">
    <location>
        <begin position="3"/>
        <end position="55"/>
    </location>
</feature>
<dbReference type="GO" id="GO:0005975">
    <property type="term" value="P:carbohydrate metabolic process"/>
    <property type="evidence" value="ECO:0007669"/>
    <property type="project" value="UniProtKB-ARBA"/>
</dbReference>
<keyword evidence="8" id="KW-1185">Reference proteome</keyword>
<dbReference type="InterPro" id="IPR000421">
    <property type="entry name" value="FA58C"/>
</dbReference>
<evidence type="ECO:0000256" key="2">
    <source>
        <dbReference type="ARBA" id="ARBA00022801"/>
    </source>
</evidence>
<dbReference type="Pfam" id="PF18565">
    <property type="entry name" value="Glyco_hydro2_C5"/>
    <property type="match status" value="1"/>
</dbReference>
<dbReference type="InterPro" id="IPR013783">
    <property type="entry name" value="Ig-like_fold"/>
</dbReference>
<accession>A0A543BSH5</accession>
<dbReference type="RefSeq" id="WP_141963342.1">
    <property type="nucleotide sequence ID" value="NZ_VFOZ01000003.1"/>
</dbReference>
<name>A0A543BSH5_9ACTN</name>
<comment type="caution">
    <text evidence="7">The sequence shown here is derived from an EMBL/GenBank/DDBJ whole genome shotgun (WGS) entry which is preliminary data.</text>
</comment>
<evidence type="ECO:0000313" key="7">
    <source>
        <dbReference type="EMBL" id="TQL87791.1"/>
    </source>
</evidence>
<comment type="similarity">
    <text evidence="1">Belongs to the glycosyl hydrolase 2 family.</text>
</comment>
<evidence type="ECO:0000256" key="1">
    <source>
        <dbReference type="ARBA" id="ARBA00007401"/>
    </source>
</evidence>
<proteinExistence type="inferred from homology"/>
<keyword evidence="3" id="KW-0326">Glycosidase</keyword>
<dbReference type="OrthoDB" id="231241at2"/>
<dbReference type="InterPro" id="IPR040605">
    <property type="entry name" value="Glyco_hydro2_dom5"/>
</dbReference>
<feature type="compositionally biased region" description="Low complexity" evidence="4">
    <location>
        <begin position="69"/>
        <end position="83"/>
    </location>
</feature>
<keyword evidence="2" id="KW-0378">Hydrolase</keyword>
<dbReference type="Gene3D" id="2.60.40.10">
    <property type="entry name" value="Immunoglobulins"/>
    <property type="match status" value="1"/>
</dbReference>
<dbReference type="InterPro" id="IPR008979">
    <property type="entry name" value="Galactose-bd-like_sf"/>
</dbReference>